<evidence type="ECO:0000313" key="5">
    <source>
        <dbReference type="Proteomes" id="UP000504611"/>
    </source>
</evidence>
<dbReference type="AlphaFoldDB" id="A0A6I9PI72"/>
<gene>
    <name evidence="6" type="primary">LOC104961326</name>
</gene>
<dbReference type="PANTHER" id="PTHR14514:SF7">
    <property type="entry name" value="KASH DOMAIN-CONTAINING PROTEIN"/>
    <property type="match status" value="1"/>
</dbReference>
<keyword evidence="4" id="KW-0472">Membrane</keyword>
<organism evidence="5 6">
    <name type="scientific">Notothenia coriiceps</name>
    <name type="common">black rockcod</name>
    <dbReference type="NCBI Taxonomy" id="8208"/>
    <lineage>
        <taxon>Eukaryota</taxon>
        <taxon>Metazoa</taxon>
        <taxon>Chordata</taxon>
        <taxon>Craniata</taxon>
        <taxon>Vertebrata</taxon>
        <taxon>Euteleostomi</taxon>
        <taxon>Actinopterygii</taxon>
        <taxon>Neopterygii</taxon>
        <taxon>Teleostei</taxon>
        <taxon>Neoteleostei</taxon>
        <taxon>Acanthomorphata</taxon>
        <taxon>Eupercaria</taxon>
        <taxon>Perciformes</taxon>
        <taxon>Notothenioidei</taxon>
        <taxon>Nototheniidae</taxon>
        <taxon>Notothenia</taxon>
    </lineage>
</organism>
<dbReference type="SUPFAM" id="SSF46966">
    <property type="entry name" value="Spectrin repeat"/>
    <property type="match status" value="1"/>
</dbReference>
<dbReference type="GeneID" id="104961326"/>
<protein>
    <submittedName>
        <fullName evidence="6">Nesprin-1-like</fullName>
    </submittedName>
</protein>
<sequence>MRLLGECRGSIDTVRKMGCELKEEEEGGAGLIDPSSESQTSGVIERWELLQAQDASRQLRRKQSQQQEQQLTSDLLKVCSWLEGAEEELQQQRRLEVSSDIQDIQQRILKLKVALL</sequence>
<proteinExistence type="predicted"/>
<dbReference type="RefSeq" id="XP_010787897.1">
    <property type="nucleotide sequence ID" value="XM_010789595.1"/>
</dbReference>
<evidence type="ECO:0000256" key="3">
    <source>
        <dbReference type="ARBA" id="ARBA00022737"/>
    </source>
</evidence>
<dbReference type="KEGG" id="ncc:104961326"/>
<reference evidence="6" key="1">
    <citation type="submission" date="2025-08" db="UniProtKB">
        <authorList>
            <consortium name="RefSeq"/>
        </authorList>
    </citation>
    <scope>IDENTIFICATION</scope>
    <source>
        <tissue evidence="6">Muscle</tissue>
    </source>
</reference>
<evidence type="ECO:0000256" key="2">
    <source>
        <dbReference type="ARBA" id="ARBA00022553"/>
    </source>
</evidence>
<dbReference type="Gene3D" id="1.20.58.60">
    <property type="match status" value="1"/>
</dbReference>
<keyword evidence="3" id="KW-0677">Repeat</keyword>
<comment type="subcellular location">
    <subcellularLocation>
        <location evidence="1">Endomembrane system</location>
    </subcellularLocation>
</comment>
<name>A0A6I9PI72_9TELE</name>
<accession>A0A6I9PI72</accession>
<keyword evidence="2" id="KW-0597">Phosphoprotein</keyword>
<dbReference type="PANTHER" id="PTHR14514">
    <property type="entry name" value="PKA ANCHORING PROTEIN"/>
    <property type="match status" value="1"/>
</dbReference>
<dbReference type="Proteomes" id="UP000504611">
    <property type="component" value="Unplaced"/>
</dbReference>
<evidence type="ECO:0000256" key="4">
    <source>
        <dbReference type="ARBA" id="ARBA00023136"/>
    </source>
</evidence>
<evidence type="ECO:0000256" key="1">
    <source>
        <dbReference type="ARBA" id="ARBA00004308"/>
    </source>
</evidence>
<keyword evidence="5" id="KW-1185">Reference proteome</keyword>
<evidence type="ECO:0000313" key="6">
    <source>
        <dbReference type="RefSeq" id="XP_010787897.1"/>
    </source>
</evidence>